<dbReference type="InterPro" id="IPR021899">
    <property type="entry name" value="DUF3511"/>
</dbReference>
<accession>A0ABS8SXQ3</accession>
<reference evidence="2 3" key="1">
    <citation type="journal article" date="2021" name="BMC Genomics">
        <title>Datura genome reveals duplications of psychoactive alkaloid biosynthetic genes and high mutation rate following tissue culture.</title>
        <authorList>
            <person name="Rajewski A."/>
            <person name="Carter-House D."/>
            <person name="Stajich J."/>
            <person name="Litt A."/>
        </authorList>
    </citation>
    <scope>NUCLEOTIDE SEQUENCE [LARGE SCALE GENOMIC DNA]</scope>
    <source>
        <strain evidence="2">AR-01</strain>
    </source>
</reference>
<feature type="compositionally biased region" description="Low complexity" evidence="1">
    <location>
        <begin position="38"/>
        <end position="49"/>
    </location>
</feature>
<feature type="region of interest" description="Disordered" evidence="1">
    <location>
        <begin position="1"/>
        <end position="69"/>
    </location>
</feature>
<dbReference type="PANTHER" id="PTHR33193:SF75">
    <property type="entry name" value="DUF3511 DOMAIN-CONTAINING PROTEIN"/>
    <property type="match status" value="1"/>
</dbReference>
<evidence type="ECO:0000313" key="3">
    <source>
        <dbReference type="Proteomes" id="UP000823775"/>
    </source>
</evidence>
<feature type="compositionally biased region" description="Polar residues" evidence="1">
    <location>
        <begin position="19"/>
        <end position="36"/>
    </location>
</feature>
<evidence type="ECO:0000256" key="1">
    <source>
        <dbReference type="SAM" id="MobiDB-lite"/>
    </source>
</evidence>
<name>A0ABS8SXQ3_DATST</name>
<proteinExistence type="predicted"/>
<protein>
    <submittedName>
        <fullName evidence="2">Uncharacterized protein</fullName>
    </submittedName>
</protein>
<evidence type="ECO:0000313" key="2">
    <source>
        <dbReference type="EMBL" id="MCD7463805.1"/>
    </source>
</evidence>
<dbReference type="PANTHER" id="PTHR33193">
    <property type="entry name" value="DOMAIN PROTEIN, PUTATIVE (DUF3511)-RELATED"/>
    <property type="match status" value="1"/>
</dbReference>
<gene>
    <name evidence="2" type="ORF">HAX54_051454</name>
</gene>
<organism evidence="2 3">
    <name type="scientific">Datura stramonium</name>
    <name type="common">Jimsonweed</name>
    <name type="synonym">Common thornapple</name>
    <dbReference type="NCBI Taxonomy" id="4076"/>
    <lineage>
        <taxon>Eukaryota</taxon>
        <taxon>Viridiplantae</taxon>
        <taxon>Streptophyta</taxon>
        <taxon>Embryophyta</taxon>
        <taxon>Tracheophyta</taxon>
        <taxon>Spermatophyta</taxon>
        <taxon>Magnoliopsida</taxon>
        <taxon>eudicotyledons</taxon>
        <taxon>Gunneridae</taxon>
        <taxon>Pentapetalae</taxon>
        <taxon>asterids</taxon>
        <taxon>lamiids</taxon>
        <taxon>Solanales</taxon>
        <taxon>Solanaceae</taxon>
        <taxon>Solanoideae</taxon>
        <taxon>Datureae</taxon>
        <taxon>Datura</taxon>
    </lineage>
</organism>
<keyword evidence="3" id="KW-1185">Reference proteome</keyword>
<dbReference type="Pfam" id="PF12023">
    <property type="entry name" value="DUF3511"/>
    <property type="match status" value="1"/>
</dbReference>
<feature type="compositionally biased region" description="Low complexity" evidence="1">
    <location>
        <begin position="60"/>
        <end position="69"/>
    </location>
</feature>
<dbReference type="EMBL" id="JACEIK010000917">
    <property type="protein sequence ID" value="MCD7463805.1"/>
    <property type="molecule type" value="Genomic_DNA"/>
</dbReference>
<comment type="caution">
    <text evidence="2">The sequence shown here is derived from an EMBL/GenBank/DDBJ whole genome shotgun (WGS) entry which is preliminary data.</text>
</comment>
<dbReference type="Proteomes" id="UP000823775">
    <property type="component" value="Unassembled WGS sequence"/>
</dbReference>
<sequence length="120" mass="14172">MENFRSMSTREGGRMQKIAPTSMQDLRSYSTNSHVPYSSKDYNNNNNNNKEVKMKKSNNKSKVMMSSSSKSWKMDDLELQRKRRVVGYKAYAMEGKMKGSFRKSFRWIKDTCNHVVHGWW</sequence>